<dbReference type="EMBL" id="AJWK01014483">
    <property type="status" value="NOT_ANNOTATED_CDS"/>
    <property type="molecule type" value="Genomic_DNA"/>
</dbReference>
<evidence type="ECO:0000313" key="4">
    <source>
        <dbReference type="EMBL" id="MBC1171491.1"/>
    </source>
</evidence>
<dbReference type="AlphaFoldDB" id="A0A1B0CJD0"/>
<dbReference type="PANTHER" id="PTHR10380:SF173">
    <property type="entry name" value="CUTICULAR PROTEIN 47EF, ISOFORM C-RELATED"/>
    <property type="match status" value="1"/>
</dbReference>
<dbReference type="PROSITE" id="PS00233">
    <property type="entry name" value="CHIT_BIND_RR_1"/>
    <property type="match status" value="1"/>
</dbReference>
<dbReference type="VEuPathDB" id="VectorBase:LLONM1_003250"/>
<dbReference type="InterPro" id="IPR050468">
    <property type="entry name" value="Cuticle_Struct_Prot"/>
</dbReference>
<organism evidence="5 6">
    <name type="scientific">Lutzomyia longipalpis</name>
    <name type="common">Sand fly</name>
    <dbReference type="NCBI Taxonomy" id="7200"/>
    <lineage>
        <taxon>Eukaryota</taxon>
        <taxon>Metazoa</taxon>
        <taxon>Ecdysozoa</taxon>
        <taxon>Arthropoda</taxon>
        <taxon>Hexapoda</taxon>
        <taxon>Insecta</taxon>
        <taxon>Pterygota</taxon>
        <taxon>Neoptera</taxon>
        <taxon>Endopterygota</taxon>
        <taxon>Diptera</taxon>
        <taxon>Nematocera</taxon>
        <taxon>Psychodoidea</taxon>
        <taxon>Psychodidae</taxon>
        <taxon>Lutzomyia</taxon>
        <taxon>Lutzomyia</taxon>
    </lineage>
</organism>
<protein>
    <submittedName>
        <fullName evidence="4">Putative endocuticle structural glycoprotein sgabd-2-like anoplophora glabripennis</fullName>
    </submittedName>
</protein>
<keyword evidence="3" id="KW-0732">Signal</keyword>
<dbReference type="InterPro" id="IPR031311">
    <property type="entry name" value="CHIT_BIND_RR_consensus"/>
</dbReference>
<evidence type="ECO:0000313" key="6">
    <source>
        <dbReference type="Proteomes" id="UP000092461"/>
    </source>
</evidence>
<keyword evidence="1 2" id="KW-0193">Cuticle</keyword>
<dbReference type="VEuPathDB" id="VectorBase:LLOJ004632"/>
<dbReference type="Pfam" id="PF00379">
    <property type="entry name" value="Chitin_bind_4"/>
    <property type="match status" value="1"/>
</dbReference>
<dbReference type="EnsemblMetazoa" id="LLOJ004632-RA">
    <property type="protein sequence ID" value="LLOJ004632-PA"/>
    <property type="gene ID" value="LLOJ004632"/>
</dbReference>
<dbReference type="InterPro" id="IPR000618">
    <property type="entry name" value="Insect_cuticle"/>
</dbReference>
<proteinExistence type="predicted"/>
<accession>A0A1B0CJD0</accession>
<dbReference type="GO" id="GO:0008010">
    <property type="term" value="F:structural constituent of chitin-based larval cuticle"/>
    <property type="evidence" value="ECO:0007669"/>
    <property type="project" value="TreeGrafter"/>
</dbReference>
<reference evidence="4" key="2">
    <citation type="journal article" date="2020" name="BMC">
        <title>Leishmania infection induces a limited differential gene expression in the sand fly midgut.</title>
        <authorList>
            <person name="Coutinho-Abreu I.V."/>
            <person name="Serafim T.D."/>
            <person name="Meneses C."/>
            <person name="Kamhawi S."/>
            <person name="Oliveira F."/>
            <person name="Valenzuela J.G."/>
        </authorList>
    </citation>
    <scope>NUCLEOTIDE SEQUENCE</scope>
    <source>
        <strain evidence="4">Jacobina</strain>
        <tissue evidence="4">Midgut</tissue>
    </source>
</reference>
<sequence length="269" mass="30313">MKTVIAILLLAMCSVALGEEKKDTEKARDARDVSHLFTSPFKNNYYNHYNPFHYRHPQVYTAPTFEYHPTAKYAYKTAEAAAPILKMNTESHPDGSYNYEYETGNGIRAVESSLQNGLEHIVRGSYSYVAPDGKTYTVHYIADRNGYRAYGDHLPQQPDEVAPLEASRLVSPTLVPSASVVVPVESSTVHPVVSVTPTPVVSSTPFAVPKTVVVPPRASYYTHPRYYNPYQTHYDHYNPYFVPTYQQYVNPYPYFVSSTVAPSVLVNKK</sequence>
<dbReference type="GeneID" id="129797580"/>
<dbReference type="RefSeq" id="XP_055696300.1">
    <property type="nucleotide sequence ID" value="XM_055840325.1"/>
</dbReference>
<dbReference type="PRINTS" id="PR00947">
    <property type="entry name" value="CUTICLE"/>
</dbReference>
<reference evidence="6" key="1">
    <citation type="submission" date="2012-05" db="EMBL/GenBank/DDBJ databases">
        <title>Whole Genome Assembly of Lutzomyia longipalpis.</title>
        <authorList>
            <person name="Richards S."/>
            <person name="Qu C."/>
            <person name="Dillon R."/>
            <person name="Worley K."/>
            <person name="Scherer S."/>
            <person name="Batterton M."/>
            <person name="Taylor A."/>
            <person name="Hawes A."/>
            <person name="Hernandez B."/>
            <person name="Kovar C."/>
            <person name="Mandapat C."/>
            <person name="Pham C."/>
            <person name="Qu C."/>
            <person name="Jing C."/>
            <person name="Bess C."/>
            <person name="Bandaranaike D."/>
            <person name="Ngo D."/>
            <person name="Ongeri F."/>
            <person name="Arias F."/>
            <person name="Lara F."/>
            <person name="Weissenberger G."/>
            <person name="Kamau G."/>
            <person name="Han H."/>
            <person name="Shen H."/>
            <person name="Dinh H."/>
            <person name="Khalil I."/>
            <person name="Jones J."/>
            <person name="Shafer J."/>
            <person name="Jayaseelan J."/>
            <person name="Quiroz J."/>
            <person name="Blankenburg K."/>
            <person name="Nguyen L."/>
            <person name="Jackson L."/>
            <person name="Francisco L."/>
            <person name="Tang L.-Y."/>
            <person name="Pu L.-L."/>
            <person name="Perales L."/>
            <person name="Lorensuhewa L."/>
            <person name="Munidasa M."/>
            <person name="Coyle M."/>
            <person name="Taylor M."/>
            <person name="Puazo M."/>
            <person name="Firestine M."/>
            <person name="Scheel M."/>
            <person name="Javaid M."/>
            <person name="Wang M."/>
            <person name="Li M."/>
            <person name="Tabassum N."/>
            <person name="Saada N."/>
            <person name="Osuji N."/>
            <person name="Aqrawi P."/>
            <person name="Fu Q."/>
            <person name="Thornton R."/>
            <person name="Raj R."/>
            <person name="Goodspeed R."/>
            <person name="Mata R."/>
            <person name="Najjar R."/>
            <person name="Gubbala S."/>
            <person name="Lee S."/>
            <person name="Denson S."/>
            <person name="Patil S."/>
            <person name="Macmil S."/>
            <person name="Qi S."/>
            <person name="Matskevitch T."/>
            <person name="Palculict T."/>
            <person name="Mathew T."/>
            <person name="Vee V."/>
            <person name="Velamala V."/>
            <person name="Korchina V."/>
            <person name="Cai W."/>
            <person name="Liu W."/>
            <person name="Dai W."/>
            <person name="Zou X."/>
            <person name="Zhu Y."/>
            <person name="Zhang Y."/>
            <person name="Wu Y.-Q."/>
            <person name="Xin Y."/>
            <person name="Nazarath L."/>
            <person name="Kovar C."/>
            <person name="Han Y."/>
            <person name="Muzny D."/>
            <person name="Gibbs R."/>
        </authorList>
    </citation>
    <scope>NUCLEOTIDE SEQUENCE [LARGE SCALE GENOMIC DNA]</scope>
    <source>
        <strain evidence="6">Jacobina</strain>
    </source>
</reference>
<dbReference type="CTD" id="42452"/>
<dbReference type="Proteomes" id="UP000092461">
    <property type="component" value="Unassembled WGS sequence"/>
</dbReference>
<feature type="signal peptide" evidence="3">
    <location>
        <begin position="1"/>
        <end position="18"/>
    </location>
</feature>
<feature type="chain" id="PRO_5044555329" evidence="3">
    <location>
        <begin position="19"/>
        <end position="269"/>
    </location>
</feature>
<dbReference type="PROSITE" id="PS51155">
    <property type="entry name" value="CHIT_BIND_RR_2"/>
    <property type="match status" value="1"/>
</dbReference>
<dbReference type="EMBL" id="GITU01002788">
    <property type="protein sequence ID" value="MBC1171491.1"/>
    <property type="molecule type" value="Transcribed_RNA"/>
</dbReference>
<evidence type="ECO:0000256" key="1">
    <source>
        <dbReference type="ARBA" id="ARBA00022460"/>
    </source>
</evidence>
<keyword evidence="6" id="KW-1185">Reference proteome</keyword>
<evidence type="ECO:0000256" key="3">
    <source>
        <dbReference type="SAM" id="SignalP"/>
    </source>
</evidence>
<reference evidence="5" key="3">
    <citation type="submission" date="2020-05" db="UniProtKB">
        <authorList>
            <consortium name="EnsemblMetazoa"/>
        </authorList>
    </citation>
    <scope>IDENTIFICATION</scope>
    <source>
        <strain evidence="5">Jacobina</strain>
    </source>
</reference>
<name>A0A1B0CJD0_LUTLO</name>
<dbReference type="PANTHER" id="PTHR10380">
    <property type="entry name" value="CUTICLE PROTEIN"/>
    <property type="match status" value="1"/>
</dbReference>
<evidence type="ECO:0000313" key="5">
    <source>
        <dbReference type="EnsemblMetazoa" id="LLOJ004632-PA"/>
    </source>
</evidence>
<dbReference type="GO" id="GO:0062129">
    <property type="term" value="C:chitin-based extracellular matrix"/>
    <property type="evidence" value="ECO:0007669"/>
    <property type="project" value="TreeGrafter"/>
</dbReference>
<evidence type="ECO:0000256" key="2">
    <source>
        <dbReference type="PROSITE-ProRule" id="PRU00497"/>
    </source>
</evidence>